<evidence type="ECO:0000256" key="1">
    <source>
        <dbReference type="ARBA" id="ARBA00005336"/>
    </source>
</evidence>
<dbReference type="InterPro" id="IPR019800">
    <property type="entry name" value="Glyco_hydro_3_AS"/>
</dbReference>
<dbReference type="Pfam" id="PF01915">
    <property type="entry name" value="Glyco_hydro_3_C"/>
    <property type="match status" value="1"/>
</dbReference>
<evidence type="ECO:0000313" key="5">
    <source>
        <dbReference type="EMBL" id="MBU3875250.1"/>
    </source>
</evidence>
<accession>A0ABS6D183</accession>
<dbReference type="PANTHER" id="PTHR42715">
    <property type="entry name" value="BETA-GLUCOSIDASE"/>
    <property type="match status" value="1"/>
</dbReference>
<sequence length="886" mass="98264">MGMEEFFAQLPRGKEDKPLLLEMGPSVYDFHDIDGLYFMLDRNLSGCLIMMWAKPMNPEAAGRITLDGKEIPRYVIKPMAEMGGMWILGIPLRGMVTEYSREYKLHVEGFEDTDGNEMNPQDFVVKGIDKTEPDAKYEEHEKIARQAAAEGIVLLENKNGILPVKEGITLNLFGKGIHQFRNGAVGAGKISPRYSVNLAEAIRESECFSLNEELAEFYSCDEDEIPDGEILKRAKEKSNLAVMLLTRAAGENMDLSTAKGEYYLSEKEEALLNTLAKEFEHTVVILNVGYPIDVSFVTRYGIDALLYSGFGGMLGGPAILDVLSGKVNPSGKLPDTWAKDYFDIPASRNFYDCVDKPRLNAECDTYLDTYYEEDIYVGYRYFTTFSKKAAYPFGFGLSYTTFTVDAQVMGFDGEELRLQVKVKNTGNVPGKEVVQVYAGKPDGKLEKPERELIYFEKTRELGPCEEQEFQITVPAKHLSSYSEKAAAYIVEAGTYNVYVGNSVEAPACGNFKVPEELLVKQVVNRMVPPEEIRVLSKYAPKETWPGGEKSGVCEGKTTFKPYTLRQEYPVARTADSKGGSDTLQQGHVTFEDVRKDLSKAEAFAAQMSIEELARVSVCGSAGWGMEGIGEAGHVVGIEGYDMPEFLVSDGNSGVNLNVKNIGMPSGVTLCASFNKELSEQVGRVIGEEAKELGMPMILAPAFNIHRNPLNGRQPEYFSEDPYLAGMMAGYYCRGMEGAEVASCIKHLIANNCESSRKRNQSIVTERAIREIYFRAFEIAMEVHMPAAVMTAYNACNGQPTSTDADLILGLLREENGFDGFVMTDWTSYDTADIVEMVQAGNCWITPGSLDDTFTAQIVEGVKDGRIEKARLIENVAWIIRVMAKFA</sequence>
<keyword evidence="2 5" id="KW-0378">Hydrolase</keyword>
<proteinExistence type="inferred from homology"/>
<feature type="domain" description="Fibronectin type III-like" evidence="4">
    <location>
        <begin position="432"/>
        <end position="503"/>
    </location>
</feature>
<dbReference type="Proteomes" id="UP000723714">
    <property type="component" value="Unassembled WGS sequence"/>
</dbReference>
<evidence type="ECO:0000259" key="4">
    <source>
        <dbReference type="SMART" id="SM01217"/>
    </source>
</evidence>
<reference evidence="5 6" key="1">
    <citation type="submission" date="2021-06" db="EMBL/GenBank/DDBJ databases">
        <title>Faecalicatena sp. nov. isolated from porcine feces.</title>
        <authorList>
            <person name="Oh B.S."/>
            <person name="Lee J.H."/>
        </authorList>
    </citation>
    <scope>NUCLEOTIDE SEQUENCE [LARGE SCALE GENOMIC DNA]</scope>
    <source>
        <strain evidence="5 6">AGMB00832</strain>
    </source>
</reference>
<dbReference type="PANTHER" id="PTHR42715:SF10">
    <property type="entry name" value="BETA-GLUCOSIDASE"/>
    <property type="match status" value="1"/>
</dbReference>
<evidence type="ECO:0000256" key="3">
    <source>
        <dbReference type="ARBA" id="ARBA00023277"/>
    </source>
</evidence>
<evidence type="ECO:0000256" key="2">
    <source>
        <dbReference type="ARBA" id="ARBA00022801"/>
    </source>
</evidence>
<dbReference type="GO" id="GO:0016787">
    <property type="term" value="F:hydrolase activity"/>
    <property type="evidence" value="ECO:0007669"/>
    <property type="project" value="UniProtKB-KW"/>
</dbReference>
<organism evidence="5 6">
    <name type="scientific">Faecalicatena faecalis</name>
    <dbReference type="NCBI Taxonomy" id="2726362"/>
    <lineage>
        <taxon>Bacteria</taxon>
        <taxon>Bacillati</taxon>
        <taxon>Bacillota</taxon>
        <taxon>Clostridia</taxon>
        <taxon>Lachnospirales</taxon>
        <taxon>Lachnospiraceae</taxon>
        <taxon>Faecalicatena</taxon>
    </lineage>
</organism>
<protein>
    <submittedName>
        <fullName evidence="5">Glycoside hydrolase family 3 C-terminal domain-containing protein</fullName>
    </submittedName>
</protein>
<comment type="caution">
    <text evidence="5">The sequence shown here is derived from an EMBL/GenBank/DDBJ whole genome shotgun (WGS) entry which is preliminary data.</text>
</comment>
<keyword evidence="3" id="KW-0119">Carbohydrate metabolism</keyword>
<comment type="similarity">
    <text evidence="1">Belongs to the glycosyl hydrolase 3 family.</text>
</comment>
<dbReference type="RefSeq" id="WP_216240153.1">
    <property type="nucleotide sequence ID" value="NZ_JABACJ020000003.1"/>
</dbReference>
<dbReference type="PROSITE" id="PS00775">
    <property type="entry name" value="GLYCOSYL_HYDROL_F3"/>
    <property type="match status" value="1"/>
</dbReference>
<gene>
    <name evidence="5" type="ORF">HGO97_005395</name>
</gene>
<dbReference type="EMBL" id="JABACJ020000003">
    <property type="protein sequence ID" value="MBU3875250.1"/>
    <property type="molecule type" value="Genomic_DNA"/>
</dbReference>
<dbReference type="SMART" id="SM01217">
    <property type="entry name" value="Fn3_like"/>
    <property type="match status" value="1"/>
</dbReference>
<dbReference type="InterPro" id="IPR050288">
    <property type="entry name" value="Cellulose_deg_GH3"/>
</dbReference>
<dbReference type="InterPro" id="IPR001764">
    <property type="entry name" value="Glyco_hydro_3_N"/>
</dbReference>
<dbReference type="Pfam" id="PF00933">
    <property type="entry name" value="Glyco_hydro_3"/>
    <property type="match status" value="1"/>
</dbReference>
<name>A0ABS6D183_9FIRM</name>
<evidence type="ECO:0000313" key="6">
    <source>
        <dbReference type="Proteomes" id="UP000723714"/>
    </source>
</evidence>
<dbReference type="InterPro" id="IPR026891">
    <property type="entry name" value="Fn3-like"/>
</dbReference>
<dbReference type="InterPro" id="IPR002772">
    <property type="entry name" value="Glyco_hydro_3_C"/>
</dbReference>
<keyword evidence="6" id="KW-1185">Reference proteome</keyword>
<dbReference type="Pfam" id="PF14310">
    <property type="entry name" value="Fn3-like"/>
    <property type="match status" value="1"/>
</dbReference>